<evidence type="ECO:0000256" key="1">
    <source>
        <dbReference type="ARBA" id="ARBA00004141"/>
    </source>
</evidence>
<dbReference type="GO" id="GO:0004930">
    <property type="term" value="F:G protein-coupled receptor activity"/>
    <property type="evidence" value="ECO:0007669"/>
    <property type="project" value="InterPro"/>
</dbReference>
<feature type="transmembrane region" description="Helical" evidence="5">
    <location>
        <begin position="70"/>
        <end position="94"/>
    </location>
</feature>
<evidence type="ECO:0000256" key="4">
    <source>
        <dbReference type="ARBA" id="ARBA00023136"/>
    </source>
</evidence>
<dbReference type="GO" id="GO:0005886">
    <property type="term" value="C:plasma membrane"/>
    <property type="evidence" value="ECO:0007669"/>
    <property type="project" value="TreeGrafter"/>
</dbReference>
<dbReference type="Pfam" id="PF00002">
    <property type="entry name" value="7tm_2"/>
    <property type="match status" value="2"/>
</dbReference>
<feature type="transmembrane region" description="Helical" evidence="5">
    <location>
        <begin position="12"/>
        <end position="31"/>
    </location>
</feature>
<comment type="subcellular location">
    <subcellularLocation>
        <location evidence="1">Membrane</location>
        <topology evidence="1">Multi-pass membrane protein</topology>
    </subcellularLocation>
</comment>
<dbReference type="AlphaFoldDB" id="A0A3Q4HXY4"/>
<reference evidence="7" key="1">
    <citation type="submission" date="2025-08" db="UniProtKB">
        <authorList>
            <consortium name="Ensembl"/>
        </authorList>
    </citation>
    <scope>IDENTIFICATION</scope>
</reference>
<sequence>MLFLLNTWLSSFSNYALCIATAATLHYFMLASFTWMGLEAVHMYLALVKVFNTYIPSYILNCWIQNDVVFFVTVVAFIGLTLLCNMSVFIMVLIQIKRIGANKLAANSHGSVLDLKAVASLTVLLGLTWSIGFFSFGPARVVLVYLFVFLNSLQGFFVFLFHCLMKENVRKQWRIHLCCGRFRLCEDSGSSSF</sequence>
<evidence type="ECO:0000259" key="6">
    <source>
        <dbReference type="PROSITE" id="PS50261"/>
    </source>
</evidence>
<dbReference type="Bgee" id="ENSNBRG00000022006">
    <property type="expression patterns" value="Expressed in testis"/>
</dbReference>
<dbReference type="PROSITE" id="PS00650">
    <property type="entry name" value="G_PROTEIN_RECEP_F2_2"/>
    <property type="match status" value="1"/>
</dbReference>
<evidence type="ECO:0000313" key="7">
    <source>
        <dbReference type="Ensembl" id="ENSNBRP00000028895.1"/>
    </source>
</evidence>
<dbReference type="Proteomes" id="UP000261580">
    <property type="component" value="Unassembled WGS sequence"/>
</dbReference>
<dbReference type="Ensembl" id="ENSNBRT00000029650.1">
    <property type="protein sequence ID" value="ENSNBRP00000028895.1"/>
    <property type="gene ID" value="ENSNBRG00000022006.1"/>
</dbReference>
<dbReference type="Gene3D" id="1.20.1070.10">
    <property type="entry name" value="Rhodopsin 7-helix transmembrane proteins"/>
    <property type="match status" value="2"/>
</dbReference>
<evidence type="ECO:0000256" key="2">
    <source>
        <dbReference type="ARBA" id="ARBA00022692"/>
    </source>
</evidence>
<reference evidence="7" key="2">
    <citation type="submission" date="2025-09" db="UniProtKB">
        <authorList>
            <consortium name="Ensembl"/>
        </authorList>
    </citation>
    <scope>IDENTIFICATION</scope>
</reference>
<dbReference type="STRING" id="32507.ENSNBRP00000028895"/>
<keyword evidence="8" id="KW-1185">Reference proteome</keyword>
<dbReference type="OMA" id="NCWIQND"/>
<evidence type="ECO:0000256" key="5">
    <source>
        <dbReference type="SAM" id="Phobius"/>
    </source>
</evidence>
<organism evidence="7 8">
    <name type="scientific">Neolamprologus brichardi</name>
    <name type="common">Fairy cichlid</name>
    <name type="synonym">Lamprologus brichardi</name>
    <dbReference type="NCBI Taxonomy" id="32507"/>
    <lineage>
        <taxon>Eukaryota</taxon>
        <taxon>Metazoa</taxon>
        <taxon>Chordata</taxon>
        <taxon>Craniata</taxon>
        <taxon>Vertebrata</taxon>
        <taxon>Euteleostomi</taxon>
        <taxon>Actinopterygii</taxon>
        <taxon>Neopterygii</taxon>
        <taxon>Teleostei</taxon>
        <taxon>Neoteleostei</taxon>
        <taxon>Acanthomorphata</taxon>
        <taxon>Ovalentaria</taxon>
        <taxon>Cichlomorphae</taxon>
        <taxon>Cichliformes</taxon>
        <taxon>Cichlidae</taxon>
        <taxon>African cichlids</taxon>
        <taxon>Pseudocrenilabrinae</taxon>
        <taxon>Lamprologini</taxon>
        <taxon>Neolamprologus</taxon>
    </lineage>
</organism>
<keyword evidence="4 5" id="KW-0472">Membrane</keyword>
<dbReference type="InterPro" id="IPR017983">
    <property type="entry name" value="GPCR_2_secretin-like_CS"/>
</dbReference>
<feature type="transmembrane region" description="Helical" evidence="5">
    <location>
        <begin position="115"/>
        <end position="136"/>
    </location>
</feature>
<feature type="transmembrane region" description="Helical" evidence="5">
    <location>
        <begin position="142"/>
        <end position="164"/>
    </location>
</feature>
<proteinExistence type="predicted"/>
<dbReference type="PANTHER" id="PTHR12011">
    <property type="entry name" value="ADHESION G-PROTEIN COUPLED RECEPTOR"/>
    <property type="match status" value="1"/>
</dbReference>
<evidence type="ECO:0000313" key="8">
    <source>
        <dbReference type="Proteomes" id="UP000261580"/>
    </source>
</evidence>
<dbReference type="InterPro" id="IPR000832">
    <property type="entry name" value="GPCR_2_secretin-like"/>
</dbReference>
<protein>
    <recommendedName>
        <fullName evidence="6">G-protein coupled receptors family 2 profile 2 domain-containing protein</fullName>
    </recommendedName>
</protein>
<dbReference type="PROSITE" id="PS50261">
    <property type="entry name" value="G_PROTEIN_RECEP_F2_4"/>
    <property type="match status" value="1"/>
</dbReference>
<dbReference type="InterPro" id="IPR017981">
    <property type="entry name" value="GPCR_2-like_7TM"/>
</dbReference>
<evidence type="ECO:0000256" key="3">
    <source>
        <dbReference type="ARBA" id="ARBA00022989"/>
    </source>
</evidence>
<keyword evidence="3 5" id="KW-1133">Transmembrane helix</keyword>
<dbReference type="PANTHER" id="PTHR12011:SF277">
    <property type="entry name" value="ADHESION G-PROTEIN COUPLED RECEPTOR G4"/>
    <property type="match status" value="1"/>
</dbReference>
<dbReference type="GeneTree" id="ENSGT00940000156341"/>
<dbReference type="GO" id="GO:0007166">
    <property type="term" value="P:cell surface receptor signaling pathway"/>
    <property type="evidence" value="ECO:0007669"/>
    <property type="project" value="InterPro"/>
</dbReference>
<feature type="domain" description="G-protein coupled receptors family 2 profile 2" evidence="6">
    <location>
        <begin position="1"/>
        <end position="166"/>
    </location>
</feature>
<accession>A0A3Q4HXY4</accession>
<keyword evidence="2 5" id="KW-0812">Transmembrane</keyword>
<dbReference type="GO" id="GO:0007189">
    <property type="term" value="P:adenylate cyclase-activating G protein-coupled receptor signaling pathway"/>
    <property type="evidence" value="ECO:0007669"/>
    <property type="project" value="TreeGrafter"/>
</dbReference>
<name>A0A3Q4HXY4_NEOBR</name>